<reference evidence="1" key="1">
    <citation type="submission" date="2015-12" db="EMBL/GenBank/DDBJ databases">
        <title>Gene expression during late stages of embryo sac development: a critical building block for successful pollen-pistil interactions.</title>
        <authorList>
            <person name="Liu Y."/>
            <person name="Joly V."/>
            <person name="Sabar M."/>
            <person name="Matton D.P."/>
        </authorList>
    </citation>
    <scope>NUCLEOTIDE SEQUENCE</scope>
</reference>
<proteinExistence type="predicted"/>
<protein>
    <submittedName>
        <fullName evidence="1">Putative ovule protein</fullName>
    </submittedName>
</protein>
<accession>A0A0V0GSR0</accession>
<sequence length="66" mass="7683">MDLYNLPSNLIYAYVKVLLNKFFRIKYSGIEIAMLSYHFSILSLVVLKYLQSSFNLSFDSTYGEPC</sequence>
<organism evidence="1">
    <name type="scientific">Solanum chacoense</name>
    <name type="common">Chaco potato</name>
    <dbReference type="NCBI Taxonomy" id="4108"/>
    <lineage>
        <taxon>Eukaryota</taxon>
        <taxon>Viridiplantae</taxon>
        <taxon>Streptophyta</taxon>
        <taxon>Embryophyta</taxon>
        <taxon>Tracheophyta</taxon>
        <taxon>Spermatophyta</taxon>
        <taxon>Magnoliopsida</taxon>
        <taxon>eudicotyledons</taxon>
        <taxon>Gunneridae</taxon>
        <taxon>Pentapetalae</taxon>
        <taxon>asterids</taxon>
        <taxon>lamiids</taxon>
        <taxon>Solanales</taxon>
        <taxon>Solanaceae</taxon>
        <taxon>Solanoideae</taxon>
        <taxon>Solaneae</taxon>
        <taxon>Solanum</taxon>
    </lineage>
</organism>
<dbReference type="EMBL" id="GEDG01032164">
    <property type="protein sequence ID" value="JAP10963.1"/>
    <property type="molecule type" value="Transcribed_RNA"/>
</dbReference>
<name>A0A0V0GSR0_SOLCH</name>
<dbReference type="AlphaFoldDB" id="A0A0V0GSR0"/>
<evidence type="ECO:0000313" key="1">
    <source>
        <dbReference type="EMBL" id="JAP10963.1"/>
    </source>
</evidence>